<feature type="transmembrane region" description="Helical" evidence="2">
    <location>
        <begin position="32"/>
        <end position="52"/>
    </location>
</feature>
<evidence type="ECO:0000256" key="2">
    <source>
        <dbReference type="SAM" id="Phobius"/>
    </source>
</evidence>
<dbReference type="Proteomes" id="UP001595816">
    <property type="component" value="Unassembled WGS sequence"/>
</dbReference>
<evidence type="ECO:0000256" key="1">
    <source>
        <dbReference type="SAM" id="MobiDB-lite"/>
    </source>
</evidence>
<sequence length="142" mass="15076">MSEPVTYQPAPQPQAPQESTGKKIAKGIGAALLWRLVIGAIVLVIAGGWFAYKYFSGNITAKTPAVGECVTEAKTDADVDDVTTVSCTDSKAHDKVVGVINGKTESYFKTTENPCTDYPTAESAYFYGKATSGFILCLAPNK</sequence>
<dbReference type="EMBL" id="JBHSAY010000003">
    <property type="protein sequence ID" value="MFC4129620.1"/>
    <property type="molecule type" value="Genomic_DNA"/>
</dbReference>
<dbReference type="RefSeq" id="WP_253759732.1">
    <property type="nucleotide sequence ID" value="NZ_JAMZDZ010000001.1"/>
</dbReference>
<evidence type="ECO:0000313" key="4">
    <source>
        <dbReference type="Proteomes" id="UP001595816"/>
    </source>
</evidence>
<comment type="caution">
    <text evidence="3">The sequence shown here is derived from an EMBL/GenBank/DDBJ whole genome shotgun (WGS) entry which is preliminary data.</text>
</comment>
<gene>
    <name evidence="3" type="ORF">ACFOZ4_03275</name>
</gene>
<keyword evidence="2" id="KW-0812">Transmembrane</keyword>
<proteinExistence type="predicted"/>
<evidence type="ECO:0000313" key="3">
    <source>
        <dbReference type="EMBL" id="MFC4129620.1"/>
    </source>
</evidence>
<keyword evidence="2" id="KW-1133">Transmembrane helix</keyword>
<feature type="region of interest" description="Disordered" evidence="1">
    <location>
        <begin position="1"/>
        <end position="21"/>
    </location>
</feature>
<accession>A0ABV8LH69</accession>
<reference evidence="4" key="1">
    <citation type="journal article" date="2019" name="Int. J. Syst. Evol. Microbiol.">
        <title>The Global Catalogue of Microorganisms (GCM) 10K type strain sequencing project: providing services to taxonomists for standard genome sequencing and annotation.</title>
        <authorList>
            <consortium name="The Broad Institute Genomics Platform"/>
            <consortium name="The Broad Institute Genome Sequencing Center for Infectious Disease"/>
            <person name="Wu L."/>
            <person name="Ma J."/>
        </authorList>
    </citation>
    <scope>NUCLEOTIDE SEQUENCE [LARGE SCALE GENOMIC DNA]</scope>
    <source>
        <strain evidence="4">CGMCC 4.7289</strain>
    </source>
</reference>
<protein>
    <submittedName>
        <fullName evidence="3">Uncharacterized protein</fullName>
    </submittedName>
</protein>
<keyword evidence="2" id="KW-0472">Membrane</keyword>
<name>A0ABV8LH69_9ACTN</name>
<organism evidence="3 4">
    <name type="scientific">Hamadaea flava</name>
    <dbReference type="NCBI Taxonomy" id="1742688"/>
    <lineage>
        <taxon>Bacteria</taxon>
        <taxon>Bacillati</taxon>
        <taxon>Actinomycetota</taxon>
        <taxon>Actinomycetes</taxon>
        <taxon>Micromonosporales</taxon>
        <taxon>Micromonosporaceae</taxon>
        <taxon>Hamadaea</taxon>
    </lineage>
</organism>
<keyword evidence="4" id="KW-1185">Reference proteome</keyword>